<dbReference type="KEGG" id="lbc:LACBIDRAFT_318347"/>
<dbReference type="InterPro" id="IPR028217">
    <property type="entry name" value="Rsa3_C"/>
</dbReference>
<evidence type="ECO:0000259" key="9">
    <source>
        <dbReference type="Pfam" id="PF14615"/>
    </source>
</evidence>
<evidence type="ECO:0000256" key="4">
    <source>
        <dbReference type="ARBA" id="ARBA00015339"/>
    </source>
</evidence>
<dbReference type="STRING" id="486041.B0D6J1"/>
<keyword evidence="5" id="KW-0690">Ribosome biogenesis</keyword>
<evidence type="ECO:0000256" key="7">
    <source>
        <dbReference type="ARBA" id="ARBA00023274"/>
    </source>
</evidence>
<evidence type="ECO:0000256" key="3">
    <source>
        <dbReference type="ARBA" id="ARBA00006256"/>
    </source>
</evidence>
<reference evidence="10 11" key="1">
    <citation type="journal article" date="2008" name="Nature">
        <title>The genome of Laccaria bicolor provides insights into mycorrhizal symbiosis.</title>
        <authorList>
            <person name="Martin F."/>
            <person name="Aerts A."/>
            <person name="Ahren D."/>
            <person name="Brun A."/>
            <person name="Danchin E.G.J."/>
            <person name="Duchaussoy F."/>
            <person name="Gibon J."/>
            <person name="Kohler A."/>
            <person name="Lindquist E."/>
            <person name="Pereda V."/>
            <person name="Salamov A."/>
            <person name="Shapiro H.J."/>
            <person name="Wuyts J."/>
            <person name="Blaudez D."/>
            <person name="Buee M."/>
            <person name="Brokstein P."/>
            <person name="Canbaeck B."/>
            <person name="Cohen D."/>
            <person name="Courty P.E."/>
            <person name="Coutinho P.M."/>
            <person name="Delaruelle C."/>
            <person name="Detter J.C."/>
            <person name="Deveau A."/>
            <person name="DiFazio S."/>
            <person name="Duplessis S."/>
            <person name="Fraissinet-Tachet L."/>
            <person name="Lucic E."/>
            <person name="Frey-Klett P."/>
            <person name="Fourrey C."/>
            <person name="Feussner I."/>
            <person name="Gay G."/>
            <person name="Grimwood J."/>
            <person name="Hoegger P.J."/>
            <person name="Jain P."/>
            <person name="Kilaru S."/>
            <person name="Labbe J."/>
            <person name="Lin Y.C."/>
            <person name="Legue V."/>
            <person name="Le Tacon F."/>
            <person name="Marmeisse R."/>
            <person name="Melayah D."/>
            <person name="Montanini B."/>
            <person name="Muratet M."/>
            <person name="Nehls U."/>
            <person name="Niculita-Hirzel H."/>
            <person name="Oudot-Le Secq M.P."/>
            <person name="Peter M."/>
            <person name="Quesneville H."/>
            <person name="Rajashekar B."/>
            <person name="Reich M."/>
            <person name="Rouhier N."/>
            <person name="Schmutz J."/>
            <person name="Yin T."/>
            <person name="Chalot M."/>
            <person name="Henrissat B."/>
            <person name="Kuees U."/>
            <person name="Lucas S."/>
            <person name="Van de Peer Y."/>
            <person name="Podila G.K."/>
            <person name="Polle A."/>
            <person name="Pukkila P.J."/>
            <person name="Richardson P.M."/>
            <person name="Rouze P."/>
            <person name="Sanders I.R."/>
            <person name="Stajich J.E."/>
            <person name="Tunlid A."/>
            <person name="Tuskan G."/>
            <person name="Grigoriev I.V."/>
        </authorList>
    </citation>
    <scope>NUCLEOTIDE SEQUENCE [LARGE SCALE GENOMIC DNA]</scope>
    <source>
        <strain evidence="11">S238N-H82 / ATCC MYA-4686</strain>
    </source>
</reference>
<feature type="domain" description="Ribosome-assembly protein 3 C-terminal" evidence="9">
    <location>
        <begin position="133"/>
        <end position="177"/>
    </location>
</feature>
<protein>
    <recommendedName>
        <fullName evidence="4">Ribosome assembly protein 3</fullName>
    </recommendedName>
</protein>
<evidence type="ECO:0000256" key="1">
    <source>
        <dbReference type="ARBA" id="ARBA00003035"/>
    </source>
</evidence>
<dbReference type="RefSeq" id="XP_001879349.1">
    <property type="nucleotide sequence ID" value="XM_001879314.1"/>
</dbReference>
<dbReference type="GO" id="GO:0005730">
    <property type="term" value="C:nucleolus"/>
    <property type="evidence" value="ECO:0007669"/>
    <property type="project" value="UniProtKB-SubCell"/>
</dbReference>
<dbReference type="AlphaFoldDB" id="B0D6J1"/>
<evidence type="ECO:0000256" key="6">
    <source>
        <dbReference type="ARBA" id="ARBA00023242"/>
    </source>
</evidence>
<dbReference type="GeneID" id="6074897"/>
<sequence>MAPAPRKRTRKRKRRAAVSSSESDSSSDSPSSNESAHPPTSLHKPIISSSSSSDSDSDSDSSDSSSSSSDASLRAAKTKTQLNVAGASAPKNLRHLSSSPSPPPADLPSFLPVPGNSNNGDRELKEQEMKDRFRQFWMASVSDAFKDDLEEIRKEHDFGATRLGLLIDALAGGTEVFKPGGEMEVVLE</sequence>
<evidence type="ECO:0000256" key="2">
    <source>
        <dbReference type="ARBA" id="ARBA00004604"/>
    </source>
</evidence>
<dbReference type="Proteomes" id="UP000001194">
    <property type="component" value="Unassembled WGS sequence"/>
</dbReference>
<dbReference type="PANTHER" id="PTHR28127">
    <property type="entry name" value="RIBOSOME ASSEMBLY PROTEIN 3"/>
    <property type="match status" value="1"/>
</dbReference>
<organism evidence="11">
    <name type="scientific">Laccaria bicolor (strain S238N-H82 / ATCC MYA-4686)</name>
    <name type="common">Bicoloured deceiver</name>
    <name type="synonym">Laccaria laccata var. bicolor</name>
    <dbReference type="NCBI Taxonomy" id="486041"/>
    <lineage>
        <taxon>Eukaryota</taxon>
        <taxon>Fungi</taxon>
        <taxon>Dikarya</taxon>
        <taxon>Basidiomycota</taxon>
        <taxon>Agaricomycotina</taxon>
        <taxon>Agaricomycetes</taxon>
        <taxon>Agaricomycetidae</taxon>
        <taxon>Agaricales</taxon>
        <taxon>Agaricineae</taxon>
        <taxon>Hydnangiaceae</taxon>
        <taxon>Laccaria</taxon>
    </lineage>
</organism>
<gene>
    <name evidence="10" type="ORF">LACBIDRAFT_318347</name>
</gene>
<evidence type="ECO:0000256" key="5">
    <source>
        <dbReference type="ARBA" id="ARBA00022517"/>
    </source>
</evidence>
<proteinExistence type="inferred from homology"/>
<dbReference type="InterPro" id="IPR051898">
    <property type="entry name" value="Ribosome_Assembly_3"/>
</dbReference>
<dbReference type="GO" id="GO:0000027">
    <property type="term" value="P:ribosomal large subunit assembly"/>
    <property type="evidence" value="ECO:0007669"/>
    <property type="project" value="TreeGrafter"/>
</dbReference>
<comment type="similarity">
    <text evidence="3">Belongs to the RSA3 family.</text>
</comment>
<keyword evidence="6" id="KW-0539">Nucleus</keyword>
<dbReference type="HOGENOM" id="CLU_116417_1_0_1"/>
<dbReference type="InParanoid" id="B0D6J1"/>
<comment type="function">
    <text evidence="1">Required for efficient biogenesis of the 60S ribosomal subunit.</text>
</comment>
<accession>B0D6J1</accession>
<name>B0D6J1_LACBS</name>
<feature type="compositionally biased region" description="Basic residues" evidence="8">
    <location>
        <begin position="1"/>
        <end position="16"/>
    </location>
</feature>
<feature type="region of interest" description="Disordered" evidence="8">
    <location>
        <begin position="1"/>
        <end position="126"/>
    </location>
</feature>
<evidence type="ECO:0000256" key="8">
    <source>
        <dbReference type="SAM" id="MobiDB-lite"/>
    </source>
</evidence>
<keyword evidence="7" id="KW-0687">Ribonucleoprotein</keyword>
<feature type="compositionally biased region" description="Low complexity" evidence="8">
    <location>
        <begin position="17"/>
        <end position="35"/>
    </location>
</feature>
<dbReference type="Pfam" id="PF14615">
    <property type="entry name" value="Rsa3"/>
    <property type="match status" value="1"/>
</dbReference>
<dbReference type="OrthoDB" id="69550at2759"/>
<dbReference type="GO" id="GO:0030687">
    <property type="term" value="C:preribosome, large subunit precursor"/>
    <property type="evidence" value="ECO:0007669"/>
    <property type="project" value="TreeGrafter"/>
</dbReference>
<dbReference type="EMBL" id="DS547098">
    <property type="protein sequence ID" value="EDR09964.1"/>
    <property type="molecule type" value="Genomic_DNA"/>
</dbReference>
<dbReference type="PANTHER" id="PTHR28127:SF1">
    <property type="entry name" value="RIBOSOME ASSEMBLY PROTEIN 3"/>
    <property type="match status" value="1"/>
</dbReference>
<evidence type="ECO:0000313" key="10">
    <source>
        <dbReference type="EMBL" id="EDR09964.1"/>
    </source>
</evidence>
<comment type="subcellular location">
    <subcellularLocation>
        <location evidence="2">Nucleus</location>
        <location evidence="2">Nucleolus</location>
    </subcellularLocation>
</comment>
<evidence type="ECO:0000313" key="11">
    <source>
        <dbReference type="Proteomes" id="UP000001194"/>
    </source>
</evidence>
<keyword evidence="11" id="KW-1185">Reference proteome</keyword>